<dbReference type="InterPro" id="IPR020904">
    <property type="entry name" value="Sc_DH/Rdtase_CS"/>
</dbReference>
<comment type="caution">
    <text evidence="4">The sequence shown here is derived from an EMBL/GenBank/DDBJ whole genome shotgun (WGS) entry which is preliminary data.</text>
</comment>
<name>A0A5C6TPG1_9SPHN</name>
<accession>A0A5C6TPG1</accession>
<dbReference type="AlphaFoldDB" id="A0A5C6TPG1"/>
<evidence type="ECO:0000313" key="4">
    <source>
        <dbReference type="EMBL" id="TXC62283.1"/>
    </source>
</evidence>
<dbReference type="InterPro" id="IPR002347">
    <property type="entry name" value="SDR_fam"/>
</dbReference>
<dbReference type="GO" id="GO:0016491">
    <property type="term" value="F:oxidoreductase activity"/>
    <property type="evidence" value="ECO:0007669"/>
    <property type="project" value="UniProtKB-KW"/>
</dbReference>
<dbReference type="Gene3D" id="3.40.50.720">
    <property type="entry name" value="NAD(P)-binding Rossmann-like Domain"/>
    <property type="match status" value="1"/>
</dbReference>
<dbReference type="EMBL" id="VOQQ01000001">
    <property type="protein sequence ID" value="TXC62283.1"/>
    <property type="molecule type" value="Genomic_DNA"/>
</dbReference>
<reference evidence="4 5" key="1">
    <citation type="journal article" date="2015" name="J. Microbiol.">
        <title>Sphingosinicella ginsenosidimutans sp. nov., with ginsenoside converting activity.</title>
        <authorList>
            <person name="Kim J.K."/>
            <person name="Kang M.S."/>
            <person name="Park S.C."/>
            <person name="Kim K.M."/>
            <person name="Choi K."/>
            <person name="Yoon M.H."/>
            <person name="Im W.T."/>
        </authorList>
    </citation>
    <scope>NUCLEOTIDE SEQUENCE [LARGE SCALE GENOMIC DNA]</scope>
    <source>
        <strain evidence="4 5">BS-11</strain>
    </source>
</reference>
<dbReference type="RefSeq" id="WP_147041671.1">
    <property type="nucleotide sequence ID" value="NZ_BAABIR010000001.1"/>
</dbReference>
<evidence type="ECO:0000313" key="5">
    <source>
        <dbReference type="Proteomes" id="UP000321249"/>
    </source>
</evidence>
<evidence type="ECO:0000256" key="3">
    <source>
        <dbReference type="RuleBase" id="RU000363"/>
    </source>
</evidence>
<evidence type="ECO:0000256" key="1">
    <source>
        <dbReference type="ARBA" id="ARBA00006484"/>
    </source>
</evidence>
<sequence length="240" mass="25375">MKLTGKTALVTGGTDGIGREIARQLRAKGASMIVHGRNPERIAAAQADGFETIATDLSTPAGIEALVAAIQGRTLDILVNNAGMGAAYDVNAAIDLDAVDRCLFLNLHAPIHLATRLLPQLRARPGAMIVNVTSGLAIAPRAGSPVYCATKAGLRSFTLTLRRQLAGTTVHVLEALPPLVDTAMTAANQRHAKMPAAECARQIVAAMEAGRDEANVGAVRWLRLLYSLSPALARRLMLRY</sequence>
<keyword evidence="2" id="KW-0560">Oxidoreductase</keyword>
<dbReference type="SUPFAM" id="SSF51735">
    <property type="entry name" value="NAD(P)-binding Rossmann-fold domains"/>
    <property type="match status" value="1"/>
</dbReference>
<proteinExistence type="inferred from homology"/>
<protein>
    <submittedName>
        <fullName evidence="4">SDR family NAD(P)-dependent oxidoreductase</fullName>
    </submittedName>
</protein>
<comment type="similarity">
    <text evidence="1 3">Belongs to the short-chain dehydrogenases/reductases (SDR) family.</text>
</comment>
<keyword evidence="5" id="KW-1185">Reference proteome</keyword>
<dbReference type="OrthoDB" id="9810734at2"/>
<gene>
    <name evidence="4" type="ORF">FRZ32_00605</name>
</gene>
<dbReference type="PANTHER" id="PTHR44196:SF1">
    <property type="entry name" value="DEHYDROGENASE_REDUCTASE SDR FAMILY MEMBER 7B"/>
    <property type="match status" value="1"/>
</dbReference>
<organism evidence="4 5">
    <name type="scientific">Allosphingosinicella ginsenosidimutans</name>
    <dbReference type="NCBI Taxonomy" id="1176539"/>
    <lineage>
        <taxon>Bacteria</taxon>
        <taxon>Pseudomonadati</taxon>
        <taxon>Pseudomonadota</taxon>
        <taxon>Alphaproteobacteria</taxon>
        <taxon>Sphingomonadales</taxon>
        <taxon>Sphingomonadaceae</taxon>
        <taxon>Allosphingosinicella</taxon>
    </lineage>
</organism>
<dbReference type="GO" id="GO:0016020">
    <property type="term" value="C:membrane"/>
    <property type="evidence" value="ECO:0007669"/>
    <property type="project" value="TreeGrafter"/>
</dbReference>
<dbReference type="PRINTS" id="PR00080">
    <property type="entry name" value="SDRFAMILY"/>
</dbReference>
<dbReference type="Pfam" id="PF00106">
    <property type="entry name" value="adh_short"/>
    <property type="match status" value="1"/>
</dbReference>
<evidence type="ECO:0000256" key="2">
    <source>
        <dbReference type="ARBA" id="ARBA00023002"/>
    </source>
</evidence>
<dbReference type="PROSITE" id="PS00061">
    <property type="entry name" value="ADH_SHORT"/>
    <property type="match status" value="1"/>
</dbReference>
<dbReference type="Proteomes" id="UP000321249">
    <property type="component" value="Unassembled WGS sequence"/>
</dbReference>
<dbReference type="PRINTS" id="PR00081">
    <property type="entry name" value="GDHRDH"/>
</dbReference>
<dbReference type="InterPro" id="IPR036291">
    <property type="entry name" value="NAD(P)-bd_dom_sf"/>
</dbReference>
<dbReference type="PANTHER" id="PTHR44196">
    <property type="entry name" value="DEHYDROGENASE/REDUCTASE SDR FAMILY MEMBER 7B"/>
    <property type="match status" value="1"/>
</dbReference>